<sequence length="34" mass="4034">MSVRVRQGRGVSVLARIMWRPRPPWLWSGLALDW</sequence>
<name>A0A7W7S0Z8_9ACTN</name>
<comment type="caution">
    <text evidence="1">The sequence shown here is derived from an EMBL/GenBank/DDBJ whole genome shotgun (WGS) entry which is preliminary data.</text>
</comment>
<dbReference type="Proteomes" id="UP000534286">
    <property type="component" value="Unassembled WGS sequence"/>
</dbReference>
<dbReference type="AlphaFoldDB" id="A0A7W7S0Z8"/>
<gene>
    <name evidence="1" type="ORF">FHR32_006290</name>
</gene>
<accession>A0A7W7S0Z8</accession>
<reference evidence="1 2" key="1">
    <citation type="submission" date="2020-08" db="EMBL/GenBank/DDBJ databases">
        <title>Sequencing the genomes of 1000 actinobacteria strains.</title>
        <authorList>
            <person name="Klenk H.-P."/>
        </authorList>
    </citation>
    <scope>NUCLEOTIDE SEQUENCE [LARGE SCALE GENOMIC DNA]</scope>
    <source>
        <strain evidence="1 2">DSM 43023</strain>
    </source>
</reference>
<keyword evidence="2" id="KW-1185">Reference proteome</keyword>
<organism evidence="1 2">
    <name type="scientific">Streptosporangium album</name>
    <dbReference type="NCBI Taxonomy" id="47479"/>
    <lineage>
        <taxon>Bacteria</taxon>
        <taxon>Bacillati</taxon>
        <taxon>Actinomycetota</taxon>
        <taxon>Actinomycetes</taxon>
        <taxon>Streptosporangiales</taxon>
        <taxon>Streptosporangiaceae</taxon>
        <taxon>Streptosporangium</taxon>
    </lineage>
</organism>
<evidence type="ECO:0000313" key="2">
    <source>
        <dbReference type="Proteomes" id="UP000534286"/>
    </source>
</evidence>
<evidence type="ECO:0000313" key="1">
    <source>
        <dbReference type="EMBL" id="MBB4941904.1"/>
    </source>
</evidence>
<protein>
    <submittedName>
        <fullName evidence="1">Uncharacterized protein</fullName>
    </submittedName>
</protein>
<proteinExistence type="predicted"/>
<dbReference type="EMBL" id="JACHJU010000003">
    <property type="protein sequence ID" value="MBB4941904.1"/>
    <property type="molecule type" value="Genomic_DNA"/>
</dbReference>